<comment type="caution">
    <text evidence="11">The sequence shown here is derived from an EMBL/GenBank/DDBJ whole genome shotgun (WGS) entry which is preliminary data.</text>
</comment>
<evidence type="ECO:0000256" key="6">
    <source>
        <dbReference type="ARBA" id="ARBA00022989"/>
    </source>
</evidence>
<name>A0ABQ9JLV1_9CUCU</name>
<feature type="transmembrane region" description="Helical" evidence="10">
    <location>
        <begin position="68"/>
        <end position="89"/>
    </location>
</feature>
<dbReference type="PANTHER" id="PTHR21137:SF35">
    <property type="entry name" value="ODORANT RECEPTOR 19A-RELATED"/>
    <property type="match status" value="1"/>
</dbReference>
<keyword evidence="5 10" id="KW-0552">Olfaction</keyword>
<evidence type="ECO:0000256" key="8">
    <source>
        <dbReference type="ARBA" id="ARBA00023170"/>
    </source>
</evidence>
<evidence type="ECO:0000256" key="1">
    <source>
        <dbReference type="ARBA" id="ARBA00004651"/>
    </source>
</evidence>
<protein>
    <recommendedName>
        <fullName evidence="10">Odorant receptor</fullName>
    </recommendedName>
</protein>
<feature type="transmembrane region" description="Helical" evidence="10">
    <location>
        <begin position="308"/>
        <end position="329"/>
    </location>
</feature>
<evidence type="ECO:0000256" key="10">
    <source>
        <dbReference type="RuleBase" id="RU351113"/>
    </source>
</evidence>
<accession>A0ABQ9JLV1</accession>
<keyword evidence="12" id="KW-1185">Reference proteome</keyword>
<dbReference type="EMBL" id="JAPWTJ010000365">
    <property type="protein sequence ID" value="KAJ8979189.1"/>
    <property type="molecule type" value="Genomic_DNA"/>
</dbReference>
<dbReference type="InterPro" id="IPR004117">
    <property type="entry name" value="7tm6_olfct_rcpt"/>
</dbReference>
<evidence type="ECO:0000256" key="7">
    <source>
        <dbReference type="ARBA" id="ARBA00023136"/>
    </source>
</evidence>
<dbReference type="Pfam" id="PF02949">
    <property type="entry name" value="7tm_6"/>
    <property type="match status" value="1"/>
</dbReference>
<feature type="transmembrane region" description="Helical" evidence="10">
    <location>
        <begin position="341"/>
        <end position="361"/>
    </location>
</feature>
<organism evidence="11 12">
    <name type="scientific">Molorchus minor</name>
    <dbReference type="NCBI Taxonomy" id="1323400"/>
    <lineage>
        <taxon>Eukaryota</taxon>
        <taxon>Metazoa</taxon>
        <taxon>Ecdysozoa</taxon>
        <taxon>Arthropoda</taxon>
        <taxon>Hexapoda</taxon>
        <taxon>Insecta</taxon>
        <taxon>Pterygota</taxon>
        <taxon>Neoptera</taxon>
        <taxon>Endopterygota</taxon>
        <taxon>Coleoptera</taxon>
        <taxon>Polyphaga</taxon>
        <taxon>Cucujiformia</taxon>
        <taxon>Chrysomeloidea</taxon>
        <taxon>Cerambycidae</taxon>
        <taxon>Lamiinae</taxon>
        <taxon>Monochamini</taxon>
        <taxon>Molorchus</taxon>
    </lineage>
</organism>
<sequence>MPVKVEPEYFKKHIMWLTGMGINVIPVDNVWYKWIYKLYSVIILTYVFLYFVLEVIDTVKSVNFTSMMFGLCHTVTHILALVKMILLIVKKKNVRNMLLKLESKYFKPNMERGGEEEFRLINSAIKRANIHAEVFKYIALSIIGSRGLFAIFDKGTYVEVLNEEYNITEYRHMRTLPYKAWFPTDLNKSPAYELMFVYQISCLTLYGLYIGFVDAVIYGLMFHMTMQYIILNKVLQNCVHIARNIAEKKQSGECVLDRNIKYVGQPGNMENVPLESNHLQDVLQDVVNYCARYHLDIIHFCDDIENEFCYLVLSQFLSSLYILCFLLFQLSVMPSYLSFEFISMCLYLFLMMYQLFCFCWYGNELMLRSWQFSLDIYESEWLVANNKIKKSLLLMMMRCQRPAKFTAGKFAIISLETYVTVVRASASYFMVLKQMNQA</sequence>
<feature type="transmembrane region" description="Helical" evidence="10">
    <location>
        <begin position="38"/>
        <end position="56"/>
    </location>
</feature>
<evidence type="ECO:0000256" key="2">
    <source>
        <dbReference type="ARBA" id="ARBA00022475"/>
    </source>
</evidence>
<feature type="transmembrane region" description="Helical" evidence="10">
    <location>
        <begin position="134"/>
        <end position="152"/>
    </location>
</feature>
<keyword evidence="9 10" id="KW-0807">Transducer</keyword>
<evidence type="ECO:0000313" key="12">
    <source>
        <dbReference type="Proteomes" id="UP001162164"/>
    </source>
</evidence>
<comment type="caution">
    <text evidence="10">Lacks conserved residue(s) required for the propagation of feature annotation.</text>
</comment>
<evidence type="ECO:0000256" key="3">
    <source>
        <dbReference type="ARBA" id="ARBA00022606"/>
    </source>
</evidence>
<keyword evidence="4 10" id="KW-0812">Transmembrane</keyword>
<dbReference type="PANTHER" id="PTHR21137">
    <property type="entry name" value="ODORANT RECEPTOR"/>
    <property type="match status" value="1"/>
</dbReference>
<comment type="similarity">
    <text evidence="10">Belongs to the insect chemoreceptor superfamily. Heteromeric odorant receptor channel (TC 1.A.69) family.</text>
</comment>
<evidence type="ECO:0000256" key="5">
    <source>
        <dbReference type="ARBA" id="ARBA00022725"/>
    </source>
</evidence>
<feature type="transmembrane region" description="Helical" evidence="10">
    <location>
        <begin position="196"/>
        <end position="221"/>
    </location>
</feature>
<keyword evidence="2" id="KW-1003">Cell membrane</keyword>
<evidence type="ECO:0000256" key="4">
    <source>
        <dbReference type="ARBA" id="ARBA00022692"/>
    </source>
</evidence>
<evidence type="ECO:0000313" key="11">
    <source>
        <dbReference type="EMBL" id="KAJ8979189.1"/>
    </source>
</evidence>
<proteinExistence type="inferred from homology"/>
<comment type="subcellular location">
    <subcellularLocation>
        <location evidence="1 10">Cell membrane</location>
        <topology evidence="1 10">Multi-pass membrane protein</topology>
    </subcellularLocation>
</comment>
<dbReference type="Proteomes" id="UP001162164">
    <property type="component" value="Unassembled WGS sequence"/>
</dbReference>
<reference evidence="11" key="1">
    <citation type="journal article" date="2023" name="Insect Mol. Biol.">
        <title>Genome sequencing provides insights into the evolution of gene families encoding plant cell wall-degrading enzymes in longhorned beetles.</title>
        <authorList>
            <person name="Shin N.R."/>
            <person name="Okamura Y."/>
            <person name="Kirsch R."/>
            <person name="Pauchet Y."/>
        </authorList>
    </citation>
    <scope>NUCLEOTIDE SEQUENCE</scope>
    <source>
        <strain evidence="11">MMC_N1</strain>
    </source>
</reference>
<gene>
    <name evidence="11" type="ORF">NQ317_016823</name>
</gene>
<evidence type="ECO:0000256" key="9">
    <source>
        <dbReference type="ARBA" id="ARBA00023224"/>
    </source>
</evidence>
<keyword evidence="8 10" id="KW-0675">Receptor</keyword>
<keyword evidence="3 10" id="KW-0716">Sensory transduction</keyword>
<keyword evidence="7 10" id="KW-0472">Membrane</keyword>
<keyword evidence="6 10" id="KW-1133">Transmembrane helix</keyword>